<dbReference type="InterPro" id="IPR014031">
    <property type="entry name" value="Ketoacyl_synth_C"/>
</dbReference>
<gene>
    <name evidence="4" type="ORF">METZ01_LOCUS38354</name>
</gene>
<dbReference type="Gene3D" id="3.40.47.10">
    <property type="match status" value="1"/>
</dbReference>
<dbReference type="Pfam" id="PF00109">
    <property type="entry name" value="ketoacyl-synt"/>
    <property type="match status" value="1"/>
</dbReference>
<dbReference type="GO" id="GO:0004315">
    <property type="term" value="F:3-oxoacyl-[acyl-carrier-protein] synthase activity"/>
    <property type="evidence" value="ECO:0007669"/>
    <property type="project" value="InterPro"/>
</dbReference>
<dbReference type="InterPro" id="IPR018201">
    <property type="entry name" value="Ketoacyl_synth_AS"/>
</dbReference>
<dbReference type="InterPro" id="IPR000794">
    <property type="entry name" value="Beta-ketoacyl_synthase"/>
</dbReference>
<dbReference type="NCBIfam" id="NF005589">
    <property type="entry name" value="PRK07314.1"/>
    <property type="match status" value="1"/>
</dbReference>
<dbReference type="PANTHER" id="PTHR11712:SF336">
    <property type="entry name" value="3-OXOACYL-[ACYL-CARRIER-PROTEIN] SYNTHASE, MITOCHONDRIAL"/>
    <property type="match status" value="1"/>
</dbReference>
<dbReference type="EMBL" id="UINC01001638">
    <property type="protein sequence ID" value="SUZ85500.1"/>
    <property type="molecule type" value="Genomic_DNA"/>
</dbReference>
<organism evidence="4">
    <name type="scientific">marine metagenome</name>
    <dbReference type="NCBI Taxonomy" id="408172"/>
    <lineage>
        <taxon>unclassified sequences</taxon>
        <taxon>metagenomes</taxon>
        <taxon>ecological metagenomes</taxon>
    </lineage>
</organism>
<evidence type="ECO:0000259" key="3">
    <source>
        <dbReference type="PROSITE" id="PS52004"/>
    </source>
</evidence>
<evidence type="ECO:0000313" key="4">
    <source>
        <dbReference type="EMBL" id="SUZ85500.1"/>
    </source>
</evidence>
<name>A0A381R1Y5_9ZZZZ</name>
<protein>
    <recommendedName>
        <fullName evidence="3">Ketosynthase family 3 (KS3) domain-containing protein</fullName>
    </recommendedName>
</protein>
<dbReference type="GO" id="GO:0006633">
    <property type="term" value="P:fatty acid biosynthetic process"/>
    <property type="evidence" value="ECO:0007669"/>
    <property type="project" value="InterPro"/>
</dbReference>
<dbReference type="PROSITE" id="PS00606">
    <property type="entry name" value="KS3_1"/>
    <property type="match status" value="1"/>
</dbReference>
<proteinExistence type="inferred from homology"/>
<dbReference type="SMART" id="SM00825">
    <property type="entry name" value="PKS_KS"/>
    <property type="match status" value="1"/>
</dbReference>
<reference evidence="4" key="1">
    <citation type="submission" date="2018-05" db="EMBL/GenBank/DDBJ databases">
        <authorList>
            <person name="Lanie J.A."/>
            <person name="Ng W.-L."/>
            <person name="Kazmierczak K.M."/>
            <person name="Andrzejewski T.M."/>
            <person name="Davidsen T.M."/>
            <person name="Wayne K.J."/>
            <person name="Tettelin H."/>
            <person name="Glass J.I."/>
            <person name="Rusch D."/>
            <person name="Podicherti R."/>
            <person name="Tsui H.-C.T."/>
            <person name="Winkler M.E."/>
        </authorList>
    </citation>
    <scope>NUCLEOTIDE SEQUENCE</scope>
</reference>
<accession>A0A381R1Y5</accession>
<dbReference type="Pfam" id="PF02801">
    <property type="entry name" value="Ketoacyl-synt_C"/>
    <property type="match status" value="1"/>
</dbReference>
<sequence>MNSAVPEGEKRVHDFDPLSYYDNTKEARRADRSQQMATATATMAFEDAGELTIDPARCGVIYATGVGGLQSFEEQVIVHDRKGARRVSPFMVPMIMPNAPGAAISMRFGLQGPNETITTACAASTHALGYGARLIQTGYADVIVSGGAESVMSPVGMAGFQNMTALSSSGKSMPFDRDRDGFMMTEGSATLILEEMESAQSRGAHIYGEILGSGSNADAHHVTAPAPGGHGAARCMQLAIEDAGLTSEEICYVNAHGTSTPLNDAAEAEAISKVFGENGPPVTSTKGVTGHALGAAGALEATSVLLSFQHRQIPPTAGFTVPDPDMAAINLVTGSARDWEPGPSMSNSFGFGGHNGCLVLAPLDT</sequence>
<dbReference type="InterPro" id="IPR020841">
    <property type="entry name" value="PKS_Beta-ketoAc_synthase_dom"/>
</dbReference>
<dbReference type="SUPFAM" id="SSF53901">
    <property type="entry name" value="Thiolase-like"/>
    <property type="match status" value="2"/>
</dbReference>
<dbReference type="PANTHER" id="PTHR11712">
    <property type="entry name" value="POLYKETIDE SYNTHASE-RELATED"/>
    <property type="match status" value="1"/>
</dbReference>
<dbReference type="InterPro" id="IPR016039">
    <property type="entry name" value="Thiolase-like"/>
</dbReference>
<comment type="similarity">
    <text evidence="1">Belongs to the thiolase-like superfamily. Beta-ketoacyl-ACP synthases family.</text>
</comment>
<dbReference type="CDD" id="cd00834">
    <property type="entry name" value="KAS_I_II"/>
    <property type="match status" value="1"/>
</dbReference>
<dbReference type="AlphaFoldDB" id="A0A381R1Y5"/>
<evidence type="ECO:0000256" key="1">
    <source>
        <dbReference type="ARBA" id="ARBA00008467"/>
    </source>
</evidence>
<dbReference type="InterPro" id="IPR014030">
    <property type="entry name" value="Ketoacyl_synth_N"/>
</dbReference>
<evidence type="ECO:0000256" key="2">
    <source>
        <dbReference type="ARBA" id="ARBA00022679"/>
    </source>
</evidence>
<dbReference type="PROSITE" id="PS52004">
    <property type="entry name" value="KS3_2"/>
    <property type="match status" value="1"/>
</dbReference>
<feature type="domain" description="Ketosynthase family 3 (KS3)" evidence="3">
    <location>
        <begin position="1"/>
        <end position="362"/>
    </location>
</feature>
<keyword evidence="2" id="KW-0808">Transferase</keyword>